<name>A0A512DFV4_9CELL</name>
<dbReference type="AlphaFoldDB" id="A0A512DFV4"/>
<reference evidence="1 2" key="1">
    <citation type="submission" date="2019-07" db="EMBL/GenBank/DDBJ databases">
        <title>Whole genome shotgun sequence of Cellulomonas aerilata NBRC 106308.</title>
        <authorList>
            <person name="Hosoyama A."/>
            <person name="Uohara A."/>
            <person name="Ohji S."/>
            <person name="Ichikawa N."/>
        </authorList>
    </citation>
    <scope>NUCLEOTIDE SEQUENCE [LARGE SCALE GENOMIC DNA]</scope>
    <source>
        <strain evidence="1 2">NBRC 106308</strain>
    </source>
</reference>
<dbReference type="RefSeq" id="WP_146906381.1">
    <property type="nucleotide sequence ID" value="NZ_BAAARM010000005.1"/>
</dbReference>
<comment type="caution">
    <text evidence="1">The sequence shown here is derived from an EMBL/GenBank/DDBJ whole genome shotgun (WGS) entry which is preliminary data.</text>
</comment>
<organism evidence="1 2">
    <name type="scientific">Cellulomonas aerilata</name>
    <dbReference type="NCBI Taxonomy" id="515326"/>
    <lineage>
        <taxon>Bacteria</taxon>
        <taxon>Bacillati</taxon>
        <taxon>Actinomycetota</taxon>
        <taxon>Actinomycetes</taxon>
        <taxon>Micrococcales</taxon>
        <taxon>Cellulomonadaceae</taxon>
        <taxon>Cellulomonas</taxon>
    </lineage>
</organism>
<accession>A0A512DFV4</accession>
<proteinExistence type="predicted"/>
<keyword evidence="2" id="KW-1185">Reference proteome</keyword>
<dbReference type="OrthoDB" id="4829329at2"/>
<dbReference type="Proteomes" id="UP000321181">
    <property type="component" value="Unassembled WGS sequence"/>
</dbReference>
<evidence type="ECO:0000313" key="1">
    <source>
        <dbReference type="EMBL" id="GEO35374.1"/>
    </source>
</evidence>
<protein>
    <submittedName>
        <fullName evidence="1">Uncharacterized protein</fullName>
    </submittedName>
</protein>
<gene>
    <name evidence="1" type="ORF">CAE01nite_30990</name>
</gene>
<evidence type="ECO:0000313" key="2">
    <source>
        <dbReference type="Proteomes" id="UP000321181"/>
    </source>
</evidence>
<sequence length="92" mass="9813">MTYSPSPQPVISGVPYLVTDVNGAPVTSLSDFVGTVAFQIDKDGAPYLIDGEGRERDGAVRVHEKNGRGGKDIRVWRVYVGADGGYLAETSL</sequence>
<dbReference type="EMBL" id="BJYY01000019">
    <property type="protein sequence ID" value="GEO35374.1"/>
    <property type="molecule type" value="Genomic_DNA"/>
</dbReference>